<keyword evidence="1" id="KW-0175">Coiled coil</keyword>
<organism evidence="3 4">
    <name type="scientific">[Clostridium] aminophilum</name>
    <dbReference type="NCBI Taxonomy" id="1526"/>
    <lineage>
        <taxon>Bacteria</taxon>
        <taxon>Bacillati</taxon>
        <taxon>Bacillota</taxon>
        <taxon>Clostridia</taxon>
        <taxon>Lachnospirales</taxon>
        <taxon>Lachnospiraceae</taxon>
    </lineage>
</organism>
<feature type="chain" id="PRO_5011442306" description="X-X-X-Leu-X-X-Gly heptad repeat-containing protein" evidence="2">
    <location>
        <begin position="32"/>
        <end position="767"/>
    </location>
</feature>
<accession>A0A1I6JKY0</accession>
<feature type="coiled-coil region" evidence="1">
    <location>
        <begin position="376"/>
        <end position="407"/>
    </location>
</feature>
<sequence length="767" mass="83909">MNRNRTIMTRTLAAGIAALMIAGNTLLPAFAAEPQVQVDETLYVNADFYGRATSTNVVKSVGMNGLTSFTDYGKYTDVINMTNTSEPEREDGKLSWTVPEGTSRFYYEGKMDRNTVELPWNFDISYKLNGVETAAEKLKGASGLIEIHIKATPNDRANVYYRNNMLLTVAVPVDMDKCYSVDAPGSQNQSVGSYTGIMFMALPGEEGDYTVRLGTDNFTSTGIIMAMVPGTLSDLGKIKDLNEAKNTWRENGNKMYDSMTKLIQSMEAMKGDVAIARDGIGNLQAAQNSFSGNRVQMENLSTEAVNGLRTLTDQTAAMIPYIQITQQAVTDINQDVDTMYVTLKGMQGELDDLDGSLRSLRSALRTASGSGSATERDKAKEKALEIKKKLSALHERQRQNLDQARSNISDSLINIDKINAAEAKRQAEIAAQNPEIAAAVKKSLEDSVNLAAKNKYAGEALTRIGEAADQITAASPGQLPPPLNAEVKAEAQHQAEVLGQQLEEYAKIIRRTSESTAKNGYSNTASKVFQDAEDVLDVADGVDDSVIQLLNNMDKLLSDMDSIADKSADSVTDLRGVMDELNDLCGNVETLIDTMDSYVPSLQNGLSDSETLMNDLTDEMSASYNLLNLVNETAKSAGPNLDAGAQKELKALRGTLTQTLNVIDHLKDVREAADLMKQTVDNELDKMENEHNFLNIDPDAEMVSFTSEQNPAPHSLQIILRTDEIDDNTVPTDITDNDADVDKGNAWSRIVNIFIKIFEAIRDFFSK</sequence>
<evidence type="ECO:0000256" key="2">
    <source>
        <dbReference type="SAM" id="SignalP"/>
    </source>
</evidence>
<feature type="signal peptide" evidence="2">
    <location>
        <begin position="1"/>
        <end position="31"/>
    </location>
</feature>
<proteinExistence type="predicted"/>
<evidence type="ECO:0000313" key="4">
    <source>
        <dbReference type="Proteomes" id="UP000214760"/>
    </source>
</evidence>
<evidence type="ECO:0000256" key="1">
    <source>
        <dbReference type="SAM" id="Coils"/>
    </source>
</evidence>
<keyword evidence="2" id="KW-0732">Signal</keyword>
<dbReference type="AlphaFoldDB" id="A0A1I6JKY0"/>
<reference evidence="3 4" key="1">
    <citation type="submission" date="2016-10" db="EMBL/GenBank/DDBJ databases">
        <authorList>
            <person name="de Groot N.N."/>
        </authorList>
    </citation>
    <scope>NUCLEOTIDE SEQUENCE [LARGE SCALE GENOMIC DNA]</scope>
    <source>
        <strain evidence="3 4">F</strain>
    </source>
</reference>
<dbReference type="RefSeq" id="WP_051684663.1">
    <property type="nucleotide sequence ID" value="NZ_FOZC01000008.1"/>
</dbReference>
<feature type="coiled-coil region" evidence="1">
    <location>
        <begin position="670"/>
        <end position="697"/>
    </location>
</feature>
<evidence type="ECO:0000313" key="3">
    <source>
        <dbReference type="EMBL" id="SFR79668.1"/>
    </source>
</evidence>
<name>A0A1I6JKY0_9FIRM</name>
<dbReference type="Proteomes" id="UP000214760">
    <property type="component" value="Unassembled WGS sequence"/>
</dbReference>
<gene>
    <name evidence="3" type="ORF">SAMN02910262_01654</name>
</gene>
<evidence type="ECO:0008006" key="5">
    <source>
        <dbReference type="Google" id="ProtNLM"/>
    </source>
</evidence>
<dbReference type="EMBL" id="FOZC01000008">
    <property type="protein sequence ID" value="SFR79668.1"/>
    <property type="molecule type" value="Genomic_DNA"/>
</dbReference>
<protein>
    <recommendedName>
        <fullName evidence="5">X-X-X-Leu-X-X-Gly heptad repeat-containing protein</fullName>
    </recommendedName>
</protein>